<dbReference type="AlphaFoldDB" id="A0A2V1IR26"/>
<dbReference type="Proteomes" id="UP000244925">
    <property type="component" value="Unassembled WGS sequence"/>
</dbReference>
<evidence type="ECO:0000313" key="1">
    <source>
        <dbReference type="EMBL" id="PWB06963.1"/>
    </source>
</evidence>
<reference evidence="2" key="1">
    <citation type="submission" date="2018-02" db="EMBL/GenBank/DDBJ databases">
        <authorList>
            <person name="Clavel T."/>
            <person name="Strowig T."/>
        </authorList>
    </citation>
    <scope>NUCLEOTIDE SEQUENCE [LARGE SCALE GENOMIC DNA]</scope>
    <source>
        <strain evidence="2">DSM 100764</strain>
    </source>
</reference>
<comment type="caution">
    <text evidence="1">The sequence shown here is derived from an EMBL/GenBank/DDBJ whole genome shotgun (WGS) entry which is preliminary data.</text>
</comment>
<sequence>MKPKTPYQKRIVELNKSVGAISNNIIEWARENAITHPAVRRTNNVTVCPMCGNAMVYAGNARKVKCLECERTLQVIEADTWKSIKGTLKGWFSTLGVIDGLQVQRTFEIRCRYFMKDRKREYSIRELCRHWLSPDGSIAITALPRLMGQFIDSFPFNGKIELRGSSQMVYDYIADNAEVYPEYQLIPLLSHSLTLEDIFGYGRQTTLQKVLKIANKE</sequence>
<keyword evidence="2" id="KW-1185">Reference proteome</keyword>
<name>A0A2V1IR26_9BACT</name>
<protein>
    <submittedName>
        <fullName evidence="1">Uncharacterized protein</fullName>
    </submittedName>
</protein>
<dbReference type="EMBL" id="PUBV01000017">
    <property type="protein sequence ID" value="PWB06963.1"/>
    <property type="molecule type" value="Genomic_DNA"/>
</dbReference>
<evidence type="ECO:0000313" key="2">
    <source>
        <dbReference type="Proteomes" id="UP000244925"/>
    </source>
</evidence>
<gene>
    <name evidence="1" type="ORF">C5O25_08690</name>
</gene>
<accession>A0A2V1IR26</accession>
<proteinExistence type="predicted"/>
<dbReference type="GeneID" id="93423551"/>
<organism evidence="1 2">
    <name type="scientific">Paramuribaculum intestinale</name>
    <dbReference type="NCBI Taxonomy" id="2094151"/>
    <lineage>
        <taxon>Bacteria</taxon>
        <taxon>Pseudomonadati</taxon>
        <taxon>Bacteroidota</taxon>
        <taxon>Bacteroidia</taxon>
        <taxon>Bacteroidales</taxon>
        <taxon>Muribaculaceae</taxon>
        <taxon>Paramuribaculum</taxon>
    </lineage>
</organism>
<dbReference type="RefSeq" id="WP_107036348.1">
    <property type="nucleotide sequence ID" value="NZ_CARBNI010000017.1"/>
</dbReference>